<keyword evidence="4 9" id="KW-0698">rRNA processing</keyword>
<organism evidence="11 12">
    <name type="scientific">Huso huso</name>
    <name type="common">Beluga</name>
    <name type="synonym">Acipenser huso</name>
    <dbReference type="NCBI Taxonomy" id="61971"/>
    <lineage>
        <taxon>Eukaryota</taxon>
        <taxon>Metazoa</taxon>
        <taxon>Chordata</taxon>
        <taxon>Craniata</taxon>
        <taxon>Vertebrata</taxon>
        <taxon>Euteleostomi</taxon>
        <taxon>Actinopterygii</taxon>
        <taxon>Chondrostei</taxon>
        <taxon>Acipenseriformes</taxon>
        <taxon>Acipenseridae</taxon>
        <taxon>Huso</taxon>
    </lineage>
</organism>
<evidence type="ECO:0000256" key="1">
    <source>
        <dbReference type="ARBA" id="ARBA00004604"/>
    </source>
</evidence>
<comment type="caution">
    <text evidence="11">The sequence shown here is derived from an EMBL/GenBank/DDBJ whole genome shotgun (WGS) entry which is preliminary data.</text>
</comment>
<keyword evidence="6 9" id="KW-0808">Transferase</keyword>
<reference evidence="11 12" key="1">
    <citation type="submission" date="2021-05" db="EMBL/GenBank/DDBJ databases">
        <authorList>
            <person name="Zahm M."/>
            <person name="Klopp C."/>
            <person name="Cabau C."/>
            <person name="Kuhl H."/>
            <person name="Suciu R."/>
            <person name="Ciorpac M."/>
            <person name="Holostenco D."/>
            <person name="Gessner J."/>
            <person name="Wuertz S."/>
            <person name="Hohne C."/>
            <person name="Stock M."/>
            <person name="Gislard M."/>
            <person name="Lluch J."/>
            <person name="Milhes M."/>
            <person name="Lampietro C."/>
            <person name="Lopez Roques C."/>
            <person name="Donnadieu C."/>
            <person name="Du K."/>
            <person name="Schartl M."/>
            <person name="Guiguen Y."/>
        </authorList>
    </citation>
    <scope>NUCLEOTIDE SEQUENCE [LARGE SCALE GENOMIC DNA]</scope>
    <source>
        <strain evidence="11">Hh-F2</strain>
        <tissue evidence="11">Blood</tissue>
    </source>
</reference>
<dbReference type="PANTHER" id="PTHR12787">
    <property type="entry name" value="RIBOSOMAL RNA-PROCESSING PROTEIN 8"/>
    <property type="match status" value="1"/>
</dbReference>
<keyword evidence="8 9" id="KW-0539">Nucleus</keyword>
<dbReference type="EMBL" id="JAHFZB010000009">
    <property type="protein sequence ID" value="KAK6485786.1"/>
    <property type="molecule type" value="Genomic_DNA"/>
</dbReference>
<evidence type="ECO:0000256" key="10">
    <source>
        <dbReference type="SAM" id="MobiDB-lite"/>
    </source>
</evidence>
<dbReference type="Gene3D" id="1.10.10.2150">
    <property type="entry name" value="Ribosomal RNA-processing protein 8, N-terminal domain"/>
    <property type="match status" value="1"/>
</dbReference>
<feature type="compositionally biased region" description="Basic residues" evidence="10">
    <location>
        <begin position="190"/>
        <end position="209"/>
    </location>
</feature>
<comment type="function">
    <text evidence="9">Probable methyltransferase required to silence rDNA.</text>
</comment>
<evidence type="ECO:0000313" key="12">
    <source>
        <dbReference type="Proteomes" id="UP001369086"/>
    </source>
</evidence>
<keyword evidence="5 9" id="KW-0489">Methyltransferase</keyword>
<keyword evidence="7 9" id="KW-0949">S-adenosyl-L-methionine</keyword>
<comment type="similarity">
    <text evidence="2 9">Belongs to the methyltransferase superfamily. RRP8 family.</text>
</comment>
<feature type="compositionally biased region" description="Polar residues" evidence="10">
    <location>
        <begin position="213"/>
        <end position="228"/>
    </location>
</feature>
<evidence type="ECO:0000256" key="2">
    <source>
        <dbReference type="ARBA" id="ARBA00006301"/>
    </source>
</evidence>
<feature type="compositionally biased region" description="Polar residues" evidence="10">
    <location>
        <begin position="87"/>
        <end position="104"/>
    </location>
</feature>
<gene>
    <name evidence="11" type="ORF">HHUSO_G11656</name>
</gene>
<feature type="compositionally biased region" description="Basic and acidic residues" evidence="10">
    <location>
        <begin position="312"/>
        <end position="323"/>
    </location>
</feature>
<sequence>MQSKFPLCPTSFIIYSMTRKGLPSAIMFADEEWNDDFTAQMLTQTVSQQEGKSRNKMTSVPKEGLARKKSLLRTLQALGSVLDWNTAPGSGSTDSEAEETPQTATKKRRKKVCKHAESAEQGCSSENLQEKRGGVSVERKQKRIKSNGKTGQQAGEKRLLETGEDKCSTIEDLQSFKKQGKKEKSEEIRLHRKQWKNKLKNKRKNKNKYKQNGQISETPAATRSTDTLVSDKHSNEGETSNKLLDLESRNGQQNNKCLGQNKTQKEVYTGVIDFNLKEKNSRQSTVKKATVKGRNLKGKTVEPQTQQVETWDSNRTKAATEKPQIHANTVTDCEEEGGKASSYRKKHVINRQREKLRQVLGSQATESDMRPSEKEEAEGIGMGESQACAEEEKSPPAPLPDRSAALRARMEQRLESARFRYINEQLYTSSSQEACKLFHEDHTSFEIYHRGFTAQVTRWPHNPVDSIISYICSKPPSLVVADFGCGDCKIARSVKNKVYSFDLAPVNNLVTVCDMANVPLPDGSVDIAVFCLSLMGTNLYDFLVEANRVLVTRGVLKIAEVASRFENVRNFISALASLGFKLLSKDTENSHFYTFEFMKAGSPRGTSRQTGLELKPCVYKKR</sequence>
<evidence type="ECO:0000256" key="3">
    <source>
        <dbReference type="ARBA" id="ARBA00020203"/>
    </source>
</evidence>
<evidence type="ECO:0000256" key="7">
    <source>
        <dbReference type="ARBA" id="ARBA00022691"/>
    </source>
</evidence>
<dbReference type="SUPFAM" id="SSF53335">
    <property type="entry name" value="S-adenosyl-L-methionine-dependent methyltransferases"/>
    <property type="match status" value="1"/>
</dbReference>
<dbReference type="Gene3D" id="3.40.50.150">
    <property type="entry name" value="Vaccinia Virus protein VP39"/>
    <property type="match status" value="1"/>
</dbReference>
<proteinExistence type="inferred from homology"/>
<evidence type="ECO:0000313" key="11">
    <source>
        <dbReference type="EMBL" id="KAK6485786.1"/>
    </source>
</evidence>
<dbReference type="EC" id="2.1.1.-" evidence="9"/>
<feature type="compositionally biased region" description="Basic and acidic residues" evidence="10">
    <location>
        <begin position="128"/>
        <end position="139"/>
    </location>
</feature>
<dbReference type="Pfam" id="PF05148">
    <property type="entry name" value="Methyltransf_8"/>
    <property type="match status" value="1"/>
</dbReference>
<feature type="region of interest" description="Disordered" evidence="10">
    <location>
        <begin position="299"/>
        <end position="323"/>
    </location>
</feature>
<dbReference type="InterPro" id="IPR007823">
    <property type="entry name" value="RRP8"/>
</dbReference>
<evidence type="ECO:0000256" key="6">
    <source>
        <dbReference type="ARBA" id="ARBA00022679"/>
    </source>
</evidence>
<feature type="region of interest" description="Disordered" evidence="10">
    <location>
        <begin position="358"/>
        <end position="401"/>
    </location>
</feature>
<name>A0ABR0ZLY1_HUSHU</name>
<evidence type="ECO:0000256" key="9">
    <source>
        <dbReference type="RuleBase" id="RU365074"/>
    </source>
</evidence>
<accession>A0ABR0ZLY1</accession>
<feature type="compositionally biased region" description="Polar residues" evidence="10">
    <location>
        <begin position="249"/>
        <end position="261"/>
    </location>
</feature>
<evidence type="ECO:0000256" key="4">
    <source>
        <dbReference type="ARBA" id="ARBA00022552"/>
    </source>
</evidence>
<dbReference type="InterPro" id="IPR029063">
    <property type="entry name" value="SAM-dependent_MTases_sf"/>
</dbReference>
<dbReference type="InterPro" id="IPR042036">
    <property type="entry name" value="RRP8_N"/>
</dbReference>
<protein>
    <recommendedName>
        <fullName evidence="3 9">Ribosomal RNA-processing protein 8</fullName>
        <ecNumber evidence="9">2.1.1.-</ecNumber>
    </recommendedName>
</protein>
<evidence type="ECO:0000256" key="8">
    <source>
        <dbReference type="ARBA" id="ARBA00023242"/>
    </source>
</evidence>
<dbReference type="Proteomes" id="UP001369086">
    <property type="component" value="Unassembled WGS sequence"/>
</dbReference>
<feature type="region of interest" description="Disordered" evidence="10">
    <location>
        <begin position="83"/>
        <end position="261"/>
    </location>
</feature>
<comment type="subcellular location">
    <subcellularLocation>
        <location evidence="1 9">Nucleus</location>
        <location evidence="1 9">Nucleolus</location>
    </subcellularLocation>
</comment>
<feature type="compositionally biased region" description="Basic and acidic residues" evidence="10">
    <location>
        <begin position="155"/>
        <end position="169"/>
    </location>
</feature>
<feature type="region of interest" description="Disordered" evidence="10">
    <location>
        <begin position="45"/>
        <end position="64"/>
    </location>
</feature>
<evidence type="ECO:0000256" key="5">
    <source>
        <dbReference type="ARBA" id="ARBA00022603"/>
    </source>
</evidence>
<dbReference type="PANTHER" id="PTHR12787:SF0">
    <property type="entry name" value="RIBOSOMAL RNA-PROCESSING PROTEIN 8"/>
    <property type="match status" value="1"/>
</dbReference>
<keyword evidence="12" id="KW-1185">Reference proteome</keyword>
<feature type="compositionally biased region" description="Polar residues" evidence="10">
    <location>
        <begin position="302"/>
        <end position="311"/>
    </location>
</feature>